<keyword evidence="7" id="KW-0647">Proteasome</keyword>
<dbReference type="GO" id="GO:0000502">
    <property type="term" value="C:proteasome complex"/>
    <property type="evidence" value="ECO:0007669"/>
    <property type="project" value="UniProtKB-KW"/>
</dbReference>
<dbReference type="Pfam" id="PF14464">
    <property type="entry name" value="Prok-JAB"/>
    <property type="match status" value="1"/>
</dbReference>
<evidence type="ECO:0000313" key="7">
    <source>
        <dbReference type="EMBL" id="TCL62167.1"/>
    </source>
</evidence>
<keyword evidence="1" id="KW-0645">Protease</keyword>
<dbReference type="GO" id="GO:0006508">
    <property type="term" value="P:proteolysis"/>
    <property type="evidence" value="ECO:0007669"/>
    <property type="project" value="UniProtKB-KW"/>
</dbReference>
<protein>
    <submittedName>
        <fullName evidence="7">Proteasome lid subunit RPN8/RPN11</fullName>
    </submittedName>
</protein>
<dbReference type="Proteomes" id="UP000295008">
    <property type="component" value="Unassembled WGS sequence"/>
</dbReference>
<keyword evidence="2" id="KW-0479">Metal-binding</keyword>
<dbReference type="AlphaFoldDB" id="A0A4V2QD21"/>
<proteinExistence type="predicted"/>
<evidence type="ECO:0000256" key="2">
    <source>
        <dbReference type="ARBA" id="ARBA00022723"/>
    </source>
</evidence>
<dbReference type="GO" id="GO:0008270">
    <property type="term" value="F:zinc ion binding"/>
    <property type="evidence" value="ECO:0007669"/>
    <property type="project" value="TreeGrafter"/>
</dbReference>
<dbReference type="InterPro" id="IPR028090">
    <property type="entry name" value="JAB_dom_prok"/>
</dbReference>
<evidence type="ECO:0000259" key="6">
    <source>
        <dbReference type="PROSITE" id="PS50249"/>
    </source>
</evidence>
<dbReference type="InterPro" id="IPR037518">
    <property type="entry name" value="MPN"/>
</dbReference>
<comment type="caution">
    <text evidence="7">The sequence shown here is derived from an EMBL/GenBank/DDBJ whole genome shotgun (WGS) entry which is preliminary data.</text>
</comment>
<dbReference type="Gene3D" id="3.40.140.10">
    <property type="entry name" value="Cytidine Deaminase, domain 2"/>
    <property type="match status" value="1"/>
</dbReference>
<evidence type="ECO:0000256" key="3">
    <source>
        <dbReference type="ARBA" id="ARBA00022801"/>
    </source>
</evidence>
<keyword evidence="3" id="KW-0378">Hydrolase</keyword>
<evidence type="ECO:0000313" key="8">
    <source>
        <dbReference type="Proteomes" id="UP000295008"/>
    </source>
</evidence>
<keyword evidence="4" id="KW-0862">Zinc</keyword>
<dbReference type="GO" id="GO:0008235">
    <property type="term" value="F:metalloexopeptidase activity"/>
    <property type="evidence" value="ECO:0007669"/>
    <property type="project" value="TreeGrafter"/>
</dbReference>
<accession>A0A4V2QD21</accession>
<dbReference type="EMBL" id="SLUN01000027">
    <property type="protein sequence ID" value="TCL62167.1"/>
    <property type="molecule type" value="Genomic_DNA"/>
</dbReference>
<keyword evidence="5" id="KW-0482">Metalloprotease</keyword>
<keyword evidence="8" id="KW-1185">Reference proteome</keyword>
<dbReference type="InterPro" id="IPR051929">
    <property type="entry name" value="VirAsm_ModProt"/>
</dbReference>
<name>A0A4V2QD21_HYDET</name>
<evidence type="ECO:0000256" key="4">
    <source>
        <dbReference type="ARBA" id="ARBA00022833"/>
    </source>
</evidence>
<dbReference type="PANTHER" id="PTHR34858:SF1">
    <property type="entry name" value="CYSO-CYSTEINE PEPTIDASE"/>
    <property type="match status" value="1"/>
</dbReference>
<dbReference type="RefSeq" id="WP_132015839.1">
    <property type="nucleotide sequence ID" value="NZ_SLUN01000027.1"/>
</dbReference>
<dbReference type="SMART" id="SM00232">
    <property type="entry name" value="JAB_MPN"/>
    <property type="match status" value="1"/>
</dbReference>
<evidence type="ECO:0000256" key="1">
    <source>
        <dbReference type="ARBA" id="ARBA00022670"/>
    </source>
</evidence>
<sequence>MLRIPVAIKEQLIAQTRRELPNEACGYLAGQDETVKALLPMTNADHSPEHFSFIPEEQFRAVKASRAQGLRLIAVYHSHPSSPARLSEEDLRLLNDPDLVYLIVSFMAAEPAIKAYRVRSREVSEIVIEFTEEEPA</sequence>
<dbReference type="CDD" id="cd08070">
    <property type="entry name" value="MPN_like"/>
    <property type="match status" value="1"/>
</dbReference>
<evidence type="ECO:0000256" key="5">
    <source>
        <dbReference type="ARBA" id="ARBA00023049"/>
    </source>
</evidence>
<reference evidence="7 8" key="1">
    <citation type="submission" date="2019-03" db="EMBL/GenBank/DDBJ databases">
        <title>Genomic Encyclopedia of Type Strains, Phase IV (KMG-IV): sequencing the most valuable type-strain genomes for metagenomic binning, comparative biology and taxonomic classification.</title>
        <authorList>
            <person name="Goeker M."/>
        </authorList>
    </citation>
    <scope>NUCLEOTIDE SEQUENCE [LARGE SCALE GENOMIC DNA]</scope>
    <source>
        <strain evidence="7 8">LX-B</strain>
    </source>
</reference>
<dbReference type="PANTHER" id="PTHR34858">
    <property type="entry name" value="CYSO-CYSTEINE PEPTIDASE"/>
    <property type="match status" value="1"/>
</dbReference>
<dbReference type="SUPFAM" id="SSF102712">
    <property type="entry name" value="JAB1/MPN domain"/>
    <property type="match status" value="1"/>
</dbReference>
<organism evidence="7 8">
    <name type="scientific">Hydrogenispora ethanolica</name>
    <dbReference type="NCBI Taxonomy" id="1082276"/>
    <lineage>
        <taxon>Bacteria</taxon>
        <taxon>Bacillati</taxon>
        <taxon>Bacillota</taxon>
        <taxon>Hydrogenispora</taxon>
    </lineage>
</organism>
<dbReference type="PROSITE" id="PS50249">
    <property type="entry name" value="MPN"/>
    <property type="match status" value="1"/>
</dbReference>
<dbReference type="InterPro" id="IPR000555">
    <property type="entry name" value="JAMM/MPN+_dom"/>
</dbReference>
<dbReference type="FunFam" id="3.40.140.10:FF:000085">
    <property type="entry name" value="Mov34/MPN/PAD-1 family protein"/>
    <property type="match status" value="1"/>
</dbReference>
<dbReference type="OrthoDB" id="9802958at2"/>
<gene>
    <name evidence="7" type="ORF">EDC14_102717</name>
</gene>
<feature type="domain" description="MPN" evidence="6">
    <location>
        <begin position="1"/>
        <end position="130"/>
    </location>
</feature>